<dbReference type="Proteomes" id="UP000289738">
    <property type="component" value="Chromosome A01"/>
</dbReference>
<evidence type="ECO:0000313" key="2">
    <source>
        <dbReference type="EMBL" id="RYR77539.1"/>
    </source>
</evidence>
<evidence type="ECO:0000313" key="3">
    <source>
        <dbReference type="Proteomes" id="UP000289738"/>
    </source>
</evidence>
<evidence type="ECO:0008006" key="4">
    <source>
        <dbReference type="Google" id="ProtNLM"/>
    </source>
</evidence>
<keyword evidence="3" id="KW-1185">Reference proteome</keyword>
<dbReference type="AlphaFoldDB" id="A0A445EQ00"/>
<evidence type="ECO:0000256" key="1">
    <source>
        <dbReference type="SAM" id="MobiDB-lite"/>
    </source>
</evidence>
<gene>
    <name evidence="2" type="ORF">Ahy_A01g002044</name>
</gene>
<comment type="caution">
    <text evidence="2">The sequence shown here is derived from an EMBL/GenBank/DDBJ whole genome shotgun (WGS) entry which is preliminary data.</text>
</comment>
<name>A0A445EQ00_ARAHY</name>
<protein>
    <recommendedName>
        <fullName evidence="4">Aminotransferase-like plant mobile domain-containing protein</fullName>
    </recommendedName>
</protein>
<organism evidence="2 3">
    <name type="scientific">Arachis hypogaea</name>
    <name type="common">Peanut</name>
    <dbReference type="NCBI Taxonomy" id="3818"/>
    <lineage>
        <taxon>Eukaryota</taxon>
        <taxon>Viridiplantae</taxon>
        <taxon>Streptophyta</taxon>
        <taxon>Embryophyta</taxon>
        <taxon>Tracheophyta</taxon>
        <taxon>Spermatophyta</taxon>
        <taxon>Magnoliopsida</taxon>
        <taxon>eudicotyledons</taxon>
        <taxon>Gunneridae</taxon>
        <taxon>Pentapetalae</taxon>
        <taxon>rosids</taxon>
        <taxon>fabids</taxon>
        <taxon>Fabales</taxon>
        <taxon>Fabaceae</taxon>
        <taxon>Papilionoideae</taxon>
        <taxon>50 kb inversion clade</taxon>
        <taxon>dalbergioids sensu lato</taxon>
        <taxon>Dalbergieae</taxon>
        <taxon>Pterocarpus clade</taxon>
        <taxon>Arachis</taxon>
    </lineage>
</organism>
<feature type="region of interest" description="Disordered" evidence="1">
    <location>
        <begin position="211"/>
        <end position="233"/>
    </location>
</feature>
<proteinExistence type="predicted"/>
<dbReference type="EMBL" id="SDMP01000001">
    <property type="protein sequence ID" value="RYR77539.1"/>
    <property type="molecule type" value="Genomic_DNA"/>
</dbReference>
<dbReference type="PANTHER" id="PTHR46033:SF8">
    <property type="entry name" value="PROTEIN MAINTENANCE OF MERISTEMS-LIKE"/>
    <property type="match status" value="1"/>
</dbReference>
<reference evidence="2 3" key="1">
    <citation type="submission" date="2019-01" db="EMBL/GenBank/DDBJ databases">
        <title>Sequencing of cultivated peanut Arachis hypogaea provides insights into genome evolution and oil improvement.</title>
        <authorList>
            <person name="Chen X."/>
        </authorList>
    </citation>
    <scope>NUCLEOTIDE SEQUENCE [LARGE SCALE GENOMIC DNA]</scope>
    <source>
        <strain evidence="3">cv. Fuhuasheng</strain>
        <tissue evidence="2">Leaves</tissue>
    </source>
</reference>
<dbReference type="PANTHER" id="PTHR46033">
    <property type="entry name" value="PROTEIN MAIN-LIKE 2"/>
    <property type="match status" value="1"/>
</dbReference>
<dbReference type="GO" id="GO:0010073">
    <property type="term" value="P:meristem maintenance"/>
    <property type="evidence" value="ECO:0007669"/>
    <property type="project" value="InterPro"/>
</dbReference>
<sequence>MPFGECIIKLQDLGLSIDGEYVSGCLMDFERYIKGGRPAWTRFEELLGVLPPADCIDKFTVKRGYSEEVCEDLHHDVIIDSTPWGQVWYTYSHPVASSLPYITRLEDMGRYSWRSVVLAWFYRCMCRVANRNVVNSFSRGSSGIFRVSSLMGLMYFIGRWHFINVIVTPNLNRYKLERHRISNEYITTSHWPWFKHMENIFRTHLLRKNSSVATKTRPSSPLLRGTPLGSRKV</sequence>
<dbReference type="InterPro" id="IPR044824">
    <property type="entry name" value="MAIN-like"/>
</dbReference>
<accession>A0A445EQ00</accession>